<evidence type="ECO:0000256" key="3">
    <source>
        <dbReference type="ARBA" id="ARBA00022475"/>
    </source>
</evidence>
<feature type="transmembrane region" description="Helical" evidence="8">
    <location>
        <begin position="28"/>
        <end position="48"/>
    </location>
</feature>
<gene>
    <name evidence="9" type="ORF">DS079_04450</name>
</gene>
<feature type="transmembrane region" description="Helical" evidence="8">
    <location>
        <begin position="331"/>
        <end position="352"/>
    </location>
</feature>
<evidence type="ECO:0000256" key="8">
    <source>
        <dbReference type="SAM" id="Phobius"/>
    </source>
</evidence>
<comment type="similarity">
    <text evidence="2">Belongs to the UPF0324 family.</text>
</comment>
<sequence>MDVMPSAPSRTLASGAAPSTSTPSTLPALSILPGLALALGVAVVSMLVAPLLPGISALVLAIVVGVVLANVVPLPRAAAPGLAIASKKLLRAGIVLLGLQVALGDLASLGIGMLLVVVAEVGVGILGTVLLGRLVGVGRHLTVLIACGFSICGAAAVAAAAGVTDPDDEREEDTVTAVALVVLCGSLMIVLVPAAAALMGLHGETAGLWAGASIHEVAQVVAAGGAIGGGAALTVAVIVKLARVLMLAPVMAVMSMQQRRHGAKDGKQPPLVQLFVVGFLAMVLVRSFVPLPEPVLEAGSLLQTLLLAAAMFALGTGVRISLLKQVGPRPFLLAALSTALVASVALGGVLLVA</sequence>
<dbReference type="InterPro" id="IPR018383">
    <property type="entry name" value="UPF0324_pro"/>
</dbReference>
<keyword evidence="5 8" id="KW-1133">Transmembrane helix</keyword>
<feature type="transmembrane region" description="Helical" evidence="8">
    <location>
        <begin position="89"/>
        <end position="107"/>
    </location>
</feature>
<keyword evidence="10" id="KW-1185">Reference proteome</keyword>
<feature type="transmembrane region" description="Helical" evidence="8">
    <location>
        <begin position="175"/>
        <end position="201"/>
    </location>
</feature>
<feature type="compositionally biased region" description="Low complexity" evidence="7">
    <location>
        <begin position="11"/>
        <end position="22"/>
    </location>
</feature>
<proteinExistence type="inferred from homology"/>
<dbReference type="PANTHER" id="PTHR30106:SF2">
    <property type="entry name" value="UPF0324 INNER MEMBRANE PROTEIN YEIH"/>
    <property type="match status" value="1"/>
</dbReference>
<reference evidence="9 10" key="1">
    <citation type="submission" date="2018-07" db="EMBL/GenBank/DDBJ databases">
        <title>Brachybacteriurn paraconglorneratum KCTC 9916.</title>
        <authorList>
            <person name="Li Y."/>
        </authorList>
    </citation>
    <scope>NUCLEOTIDE SEQUENCE [LARGE SCALE GENOMIC DNA]</scope>
    <source>
        <strain evidence="9 10">KCTC 9916</strain>
    </source>
</reference>
<feature type="transmembrane region" description="Helical" evidence="8">
    <location>
        <begin position="114"/>
        <end position="135"/>
    </location>
</feature>
<dbReference type="GO" id="GO:0005886">
    <property type="term" value="C:plasma membrane"/>
    <property type="evidence" value="ECO:0007669"/>
    <property type="project" value="UniProtKB-SubCell"/>
</dbReference>
<keyword evidence="3" id="KW-1003">Cell membrane</keyword>
<feature type="transmembrane region" description="Helical" evidence="8">
    <location>
        <begin position="55"/>
        <end position="74"/>
    </location>
</feature>
<evidence type="ECO:0000256" key="7">
    <source>
        <dbReference type="SAM" id="MobiDB-lite"/>
    </source>
</evidence>
<feature type="transmembrane region" description="Helical" evidence="8">
    <location>
        <begin position="221"/>
        <end position="250"/>
    </location>
</feature>
<organism evidence="9 10">
    <name type="scientific">Brachybacterium paraconglomeratum</name>
    <dbReference type="NCBI Taxonomy" id="173362"/>
    <lineage>
        <taxon>Bacteria</taxon>
        <taxon>Bacillati</taxon>
        <taxon>Actinomycetota</taxon>
        <taxon>Actinomycetes</taxon>
        <taxon>Micrococcales</taxon>
        <taxon>Dermabacteraceae</taxon>
        <taxon>Brachybacterium</taxon>
    </lineage>
</organism>
<accession>A0A426SN05</accession>
<evidence type="ECO:0000313" key="10">
    <source>
        <dbReference type="Proteomes" id="UP000274327"/>
    </source>
</evidence>
<protein>
    <submittedName>
        <fullName evidence="9">Putative sulfate exporter family transporter</fullName>
    </submittedName>
</protein>
<name>A0A426SN05_9MICO</name>
<evidence type="ECO:0000256" key="6">
    <source>
        <dbReference type="ARBA" id="ARBA00023136"/>
    </source>
</evidence>
<comment type="caution">
    <text evidence="9">The sequence shown here is derived from an EMBL/GenBank/DDBJ whole genome shotgun (WGS) entry which is preliminary data.</text>
</comment>
<evidence type="ECO:0000256" key="5">
    <source>
        <dbReference type="ARBA" id="ARBA00022989"/>
    </source>
</evidence>
<feature type="transmembrane region" description="Helical" evidence="8">
    <location>
        <begin position="301"/>
        <end position="322"/>
    </location>
</feature>
<evidence type="ECO:0000256" key="4">
    <source>
        <dbReference type="ARBA" id="ARBA00022692"/>
    </source>
</evidence>
<comment type="subcellular location">
    <subcellularLocation>
        <location evidence="1">Cell membrane</location>
        <topology evidence="1">Multi-pass membrane protein</topology>
    </subcellularLocation>
</comment>
<dbReference type="PANTHER" id="PTHR30106">
    <property type="entry name" value="INNER MEMBRANE PROTEIN YEIH-RELATED"/>
    <property type="match status" value="1"/>
</dbReference>
<dbReference type="AlphaFoldDB" id="A0A426SN05"/>
<dbReference type="Proteomes" id="UP000274327">
    <property type="component" value="Unassembled WGS sequence"/>
</dbReference>
<dbReference type="EMBL" id="QOCI01000002">
    <property type="protein sequence ID" value="RRR19518.1"/>
    <property type="molecule type" value="Genomic_DNA"/>
</dbReference>
<keyword evidence="6 8" id="KW-0472">Membrane</keyword>
<evidence type="ECO:0000313" key="9">
    <source>
        <dbReference type="EMBL" id="RRR19518.1"/>
    </source>
</evidence>
<dbReference type="Pfam" id="PF03601">
    <property type="entry name" value="Cons_hypoth698"/>
    <property type="match status" value="1"/>
</dbReference>
<evidence type="ECO:0000256" key="1">
    <source>
        <dbReference type="ARBA" id="ARBA00004651"/>
    </source>
</evidence>
<feature type="transmembrane region" description="Helical" evidence="8">
    <location>
        <begin position="141"/>
        <end position="163"/>
    </location>
</feature>
<dbReference type="RefSeq" id="WP_126985230.1">
    <property type="nucleotide sequence ID" value="NZ_JALXWX010000009.1"/>
</dbReference>
<keyword evidence="4 8" id="KW-0812">Transmembrane</keyword>
<evidence type="ECO:0000256" key="2">
    <source>
        <dbReference type="ARBA" id="ARBA00007977"/>
    </source>
</evidence>
<feature type="region of interest" description="Disordered" evidence="7">
    <location>
        <begin position="1"/>
        <end position="22"/>
    </location>
</feature>
<feature type="transmembrane region" description="Helical" evidence="8">
    <location>
        <begin position="271"/>
        <end position="289"/>
    </location>
</feature>
<dbReference type="GeneID" id="78120283"/>